<evidence type="ECO:0000313" key="1">
    <source>
        <dbReference type="EMBL" id="MBX72562.1"/>
    </source>
</evidence>
<proteinExistence type="predicted"/>
<name>A0A2P2QZZ0_RHIMU</name>
<dbReference type="AlphaFoldDB" id="A0A2P2QZZ0"/>
<accession>A0A2P2QZZ0</accession>
<reference evidence="1" key="1">
    <citation type="submission" date="2018-02" db="EMBL/GenBank/DDBJ databases">
        <title>Rhizophora mucronata_Transcriptome.</title>
        <authorList>
            <person name="Meera S.P."/>
            <person name="Sreeshan A."/>
            <person name="Augustine A."/>
        </authorList>
    </citation>
    <scope>NUCLEOTIDE SEQUENCE</scope>
    <source>
        <tissue evidence="1">Leaf</tissue>
    </source>
</reference>
<dbReference type="EMBL" id="GGEC01092078">
    <property type="protein sequence ID" value="MBX72562.1"/>
    <property type="molecule type" value="Transcribed_RNA"/>
</dbReference>
<protein>
    <submittedName>
        <fullName evidence="1">Uncharacterized protein</fullName>
    </submittedName>
</protein>
<organism evidence="1">
    <name type="scientific">Rhizophora mucronata</name>
    <name type="common">Asiatic mangrove</name>
    <dbReference type="NCBI Taxonomy" id="61149"/>
    <lineage>
        <taxon>Eukaryota</taxon>
        <taxon>Viridiplantae</taxon>
        <taxon>Streptophyta</taxon>
        <taxon>Embryophyta</taxon>
        <taxon>Tracheophyta</taxon>
        <taxon>Spermatophyta</taxon>
        <taxon>Magnoliopsida</taxon>
        <taxon>eudicotyledons</taxon>
        <taxon>Gunneridae</taxon>
        <taxon>Pentapetalae</taxon>
        <taxon>rosids</taxon>
        <taxon>fabids</taxon>
        <taxon>Malpighiales</taxon>
        <taxon>Rhizophoraceae</taxon>
        <taxon>Rhizophora</taxon>
    </lineage>
</organism>
<sequence>MNRTHVPVLFKILQVQQKILERVMEKYESTLLTIKVCTGKQIQLITCVDMG</sequence>